<comment type="caution">
    <text evidence="1">The sequence shown here is derived from an EMBL/GenBank/DDBJ whole genome shotgun (WGS) entry which is preliminary data.</text>
</comment>
<dbReference type="EMBL" id="JAGMUX010000012">
    <property type="protein sequence ID" value="KAH7243632.1"/>
    <property type="molecule type" value="Genomic_DNA"/>
</dbReference>
<proteinExistence type="predicted"/>
<protein>
    <submittedName>
        <fullName evidence="1">Uncharacterized protein</fullName>
    </submittedName>
</protein>
<accession>A0A9P9GRU5</accession>
<dbReference type="Proteomes" id="UP000720189">
    <property type="component" value="Unassembled WGS sequence"/>
</dbReference>
<reference evidence="1" key="1">
    <citation type="journal article" date="2021" name="Nat. Commun.">
        <title>Genetic determinants of endophytism in the Arabidopsis root mycobiome.</title>
        <authorList>
            <person name="Mesny F."/>
            <person name="Miyauchi S."/>
            <person name="Thiergart T."/>
            <person name="Pickel B."/>
            <person name="Atanasova L."/>
            <person name="Karlsson M."/>
            <person name="Huettel B."/>
            <person name="Barry K.W."/>
            <person name="Haridas S."/>
            <person name="Chen C."/>
            <person name="Bauer D."/>
            <person name="Andreopoulos W."/>
            <person name="Pangilinan J."/>
            <person name="LaButti K."/>
            <person name="Riley R."/>
            <person name="Lipzen A."/>
            <person name="Clum A."/>
            <person name="Drula E."/>
            <person name="Henrissat B."/>
            <person name="Kohler A."/>
            <person name="Grigoriev I.V."/>
            <person name="Martin F.M."/>
            <person name="Hacquard S."/>
        </authorList>
    </citation>
    <scope>NUCLEOTIDE SEQUENCE</scope>
    <source>
        <strain evidence="1">MPI-CAGE-AT-0023</strain>
    </source>
</reference>
<keyword evidence="2" id="KW-1185">Reference proteome</keyword>
<name>A0A9P9GRU5_FUSRE</name>
<gene>
    <name evidence="1" type="ORF">BKA55DRAFT_692793</name>
</gene>
<evidence type="ECO:0000313" key="1">
    <source>
        <dbReference type="EMBL" id="KAH7243632.1"/>
    </source>
</evidence>
<dbReference type="AlphaFoldDB" id="A0A9P9GRU5"/>
<evidence type="ECO:0000313" key="2">
    <source>
        <dbReference type="Proteomes" id="UP000720189"/>
    </source>
</evidence>
<dbReference type="RefSeq" id="XP_046047125.1">
    <property type="nucleotide sequence ID" value="XM_046199829.1"/>
</dbReference>
<dbReference type="GeneID" id="70229783"/>
<sequence>MTSYVDGISRNSSAPTSLWEFGHFQPGDWLDQNASPEYPEKALTDNYPVANPFLIKTL</sequence>
<organism evidence="1 2">
    <name type="scientific">Fusarium redolens</name>
    <dbReference type="NCBI Taxonomy" id="48865"/>
    <lineage>
        <taxon>Eukaryota</taxon>
        <taxon>Fungi</taxon>
        <taxon>Dikarya</taxon>
        <taxon>Ascomycota</taxon>
        <taxon>Pezizomycotina</taxon>
        <taxon>Sordariomycetes</taxon>
        <taxon>Hypocreomycetidae</taxon>
        <taxon>Hypocreales</taxon>
        <taxon>Nectriaceae</taxon>
        <taxon>Fusarium</taxon>
        <taxon>Fusarium redolens species complex</taxon>
    </lineage>
</organism>